<dbReference type="InterPro" id="IPR017850">
    <property type="entry name" value="Alkaline_phosphatase_core_sf"/>
</dbReference>
<protein>
    <submittedName>
        <fullName evidence="6">Choline-sulfatase</fullName>
    </submittedName>
</protein>
<dbReference type="SUPFAM" id="SSF53649">
    <property type="entry name" value="Alkaline phosphatase-like"/>
    <property type="match status" value="1"/>
</dbReference>
<dbReference type="GO" id="GO:0008484">
    <property type="term" value="F:sulfuric ester hydrolase activity"/>
    <property type="evidence" value="ECO:0007669"/>
    <property type="project" value="TreeGrafter"/>
</dbReference>
<reference evidence="6 7" key="1">
    <citation type="submission" date="2016-10" db="EMBL/GenBank/DDBJ databases">
        <authorList>
            <person name="de Groot N.N."/>
        </authorList>
    </citation>
    <scope>NUCLEOTIDE SEQUENCE [LARGE SCALE GENOMIC DNA]</scope>
    <source>
        <strain evidence="6 7">DSM 25294</strain>
    </source>
</reference>
<evidence type="ECO:0000256" key="4">
    <source>
        <dbReference type="SAM" id="MobiDB-lite"/>
    </source>
</evidence>
<evidence type="ECO:0000313" key="6">
    <source>
        <dbReference type="EMBL" id="SDK64671.1"/>
    </source>
</evidence>
<accession>A0A1G9DLB7</accession>
<feature type="domain" description="Sulfatase N-terminal" evidence="5">
    <location>
        <begin position="9"/>
        <end position="367"/>
    </location>
</feature>
<evidence type="ECO:0000313" key="7">
    <source>
        <dbReference type="Proteomes" id="UP000199382"/>
    </source>
</evidence>
<evidence type="ECO:0000256" key="2">
    <source>
        <dbReference type="ARBA" id="ARBA00022723"/>
    </source>
</evidence>
<feature type="region of interest" description="Disordered" evidence="4">
    <location>
        <begin position="487"/>
        <end position="511"/>
    </location>
</feature>
<name>A0A1G9DLB7_9RHOB</name>
<comment type="similarity">
    <text evidence="1">Belongs to the sulfatase family.</text>
</comment>
<organism evidence="6 7">
    <name type="scientific">Aliiruegeria lutimaris</name>
    <dbReference type="NCBI Taxonomy" id="571298"/>
    <lineage>
        <taxon>Bacteria</taxon>
        <taxon>Pseudomonadati</taxon>
        <taxon>Pseudomonadota</taxon>
        <taxon>Alphaproteobacteria</taxon>
        <taxon>Rhodobacterales</taxon>
        <taxon>Roseobacteraceae</taxon>
        <taxon>Aliiruegeria</taxon>
    </lineage>
</organism>
<dbReference type="AlphaFoldDB" id="A0A1G9DLB7"/>
<dbReference type="STRING" id="571298.SAMN04488026_104810"/>
<evidence type="ECO:0000259" key="5">
    <source>
        <dbReference type="Pfam" id="PF00884"/>
    </source>
</evidence>
<evidence type="ECO:0000256" key="1">
    <source>
        <dbReference type="ARBA" id="ARBA00008779"/>
    </source>
</evidence>
<dbReference type="GO" id="GO:0005737">
    <property type="term" value="C:cytoplasm"/>
    <property type="evidence" value="ECO:0007669"/>
    <property type="project" value="TreeGrafter"/>
</dbReference>
<dbReference type="PANTHER" id="PTHR45953:SF1">
    <property type="entry name" value="IDURONATE 2-SULFATASE"/>
    <property type="match status" value="1"/>
</dbReference>
<dbReference type="PROSITE" id="PS00523">
    <property type="entry name" value="SULFATASE_1"/>
    <property type="match status" value="1"/>
</dbReference>
<dbReference type="RefSeq" id="WP_093160627.1">
    <property type="nucleotide sequence ID" value="NZ_FNEK01000048.1"/>
</dbReference>
<dbReference type="GO" id="GO:0046872">
    <property type="term" value="F:metal ion binding"/>
    <property type="evidence" value="ECO:0007669"/>
    <property type="project" value="UniProtKB-KW"/>
</dbReference>
<sequence>MNGSTGKRPNIVFIITDQQRYDTIAANGFDHMITPNLDRLAARGAVFEKMYITSPSCAPSRASLFTGTYPHTNGVFRNDEEWSYCWVKDLAEAGYHTVNVGKMHTWPVEGAFGFHERHVTENKDRDHPTLPFYLDNWDKAYFARGKEKPSRVTQRRRQGYENLMGAWVWEDEDILHPDVLVPQMAKWWIERYPGEEPFFLQIGIPGPHPPYDPTQEYLDKYEGRELPAPIPADDIADQPAAYRMLRQRHLDDDADGIVHLPDPSPEQADRQRRHYYANVTMIDDQIGEILDALEARGVLDQTVVIFTSDHGDCLTDHGHSQKWNMYESTIHVPAIVVWPGLTDGGRRIRALVSLFDFAPTILEMAGVTVPDWMEARSLSPLLRGGREERPRVFCEHSNDALLEGTRMVTMVREGDLKLVHFVDSDEGQLFDLAADPLEMNNLWNDPAQSKTKTRLIDEILHWRTESALKTQGYPLACIRGAMAMMSPPGRPGKGQHREGSRGPRTWTLGIE</sequence>
<dbReference type="EMBL" id="FNEK01000048">
    <property type="protein sequence ID" value="SDK64671.1"/>
    <property type="molecule type" value="Genomic_DNA"/>
</dbReference>
<keyword evidence="2" id="KW-0479">Metal-binding</keyword>
<keyword evidence="7" id="KW-1185">Reference proteome</keyword>
<gene>
    <name evidence="6" type="ORF">SAMN04488026_104810</name>
</gene>
<dbReference type="Pfam" id="PF00884">
    <property type="entry name" value="Sulfatase"/>
    <property type="match status" value="1"/>
</dbReference>
<dbReference type="PANTHER" id="PTHR45953">
    <property type="entry name" value="IDURONATE 2-SULFATASE"/>
    <property type="match status" value="1"/>
</dbReference>
<dbReference type="Gene3D" id="3.40.720.10">
    <property type="entry name" value="Alkaline Phosphatase, subunit A"/>
    <property type="match status" value="1"/>
</dbReference>
<dbReference type="OrthoDB" id="9795675at2"/>
<dbReference type="InterPro" id="IPR024607">
    <property type="entry name" value="Sulfatase_CS"/>
</dbReference>
<proteinExistence type="inferred from homology"/>
<keyword evidence="3" id="KW-0378">Hydrolase</keyword>
<evidence type="ECO:0000256" key="3">
    <source>
        <dbReference type="ARBA" id="ARBA00022801"/>
    </source>
</evidence>
<dbReference type="Proteomes" id="UP000199382">
    <property type="component" value="Unassembled WGS sequence"/>
</dbReference>
<dbReference type="InterPro" id="IPR000917">
    <property type="entry name" value="Sulfatase_N"/>
</dbReference>